<evidence type="ECO:0000259" key="2">
    <source>
        <dbReference type="Pfam" id="PF04149"/>
    </source>
</evidence>
<proteinExistence type="predicted"/>
<dbReference type="Proteomes" id="UP000622552">
    <property type="component" value="Unassembled WGS sequence"/>
</dbReference>
<dbReference type="Pfam" id="PF04149">
    <property type="entry name" value="DUF397"/>
    <property type="match status" value="1"/>
</dbReference>
<organism evidence="3 4">
    <name type="scientific">Longispora fulva</name>
    <dbReference type="NCBI Taxonomy" id="619741"/>
    <lineage>
        <taxon>Bacteria</taxon>
        <taxon>Bacillati</taxon>
        <taxon>Actinomycetota</taxon>
        <taxon>Actinomycetes</taxon>
        <taxon>Micromonosporales</taxon>
        <taxon>Micromonosporaceae</taxon>
        <taxon>Longispora</taxon>
    </lineage>
</organism>
<gene>
    <name evidence="3" type="ORF">IW245_005673</name>
</gene>
<evidence type="ECO:0000313" key="4">
    <source>
        <dbReference type="Proteomes" id="UP000622552"/>
    </source>
</evidence>
<evidence type="ECO:0000313" key="3">
    <source>
        <dbReference type="EMBL" id="MBG6139479.1"/>
    </source>
</evidence>
<name>A0A8J7GHW0_9ACTN</name>
<dbReference type="RefSeq" id="WP_197006132.1">
    <property type="nucleotide sequence ID" value="NZ_BONS01000008.1"/>
</dbReference>
<evidence type="ECO:0000256" key="1">
    <source>
        <dbReference type="SAM" id="MobiDB-lite"/>
    </source>
</evidence>
<feature type="domain" description="DUF397" evidence="2">
    <location>
        <begin position="9"/>
        <end position="61"/>
    </location>
</feature>
<comment type="caution">
    <text evidence="3">The sequence shown here is derived from an EMBL/GenBank/DDBJ whole genome shotgun (WGS) entry which is preliminary data.</text>
</comment>
<dbReference type="InterPro" id="IPR007278">
    <property type="entry name" value="DUF397"/>
</dbReference>
<protein>
    <recommendedName>
        <fullName evidence="2">DUF397 domain-containing protein</fullName>
    </recommendedName>
</protein>
<dbReference type="EMBL" id="JADOUF010000001">
    <property type="protein sequence ID" value="MBG6139479.1"/>
    <property type="molecule type" value="Genomic_DNA"/>
</dbReference>
<sequence length="67" mass="7019">MAGQTDIHAPWRTSTRSGNQGGNCVEVALGEVVGVRDTKDRAGGVLVVDGRDWSAFVADVKTGRFSG</sequence>
<dbReference type="AlphaFoldDB" id="A0A8J7GHW0"/>
<reference evidence="3" key="1">
    <citation type="submission" date="2020-11" db="EMBL/GenBank/DDBJ databases">
        <title>Sequencing the genomes of 1000 actinobacteria strains.</title>
        <authorList>
            <person name="Klenk H.-P."/>
        </authorList>
    </citation>
    <scope>NUCLEOTIDE SEQUENCE</scope>
    <source>
        <strain evidence="3">DSM 45356</strain>
    </source>
</reference>
<accession>A0A8J7GHW0</accession>
<feature type="region of interest" description="Disordered" evidence="1">
    <location>
        <begin position="1"/>
        <end position="20"/>
    </location>
</feature>
<keyword evidence="4" id="KW-1185">Reference proteome</keyword>